<evidence type="ECO:0000256" key="1">
    <source>
        <dbReference type="SAM" id="MobiDB-lite"/>
    </source>
</evidence>
<dbReference type="AlphaFoldDB" id="A0A914V0K0"/>
<feature type="compositionally biased region" description="Basic and acidic residues" evidence="1">
    <location>
        <begin position="28"/>
        <end position="39"/>
    </location>
</feature>
<accession>A0A914V0K0</accession>
<feature type="compositionally biased region" description="Polar residues" evidence="1">
    <location>
        <begin position="102"/>
        <end position="111"/>
    </location>
</feature>
<protein>
    <submittedName>
        <fullName evidence="3">Uncharacterized protein</fullName>
    </submittedName>
</protein>
<dbReference type="WBParaSite" id="PSAMB.scaffold1360size32547.g12668.t1">
    <property type="protein sequence ID" value="PSAMB.scaffold1360size32547.g12668.t1"/>
    <property type="gene ID" value="PSAMB.scaffold1360size32547.g12668"/>
</dbReference>
<organism evidence="2 3">
    <name type="scientific">Plectus sambesii</name>
    <dbReference type="NCBI Taxonomy" id="2011161"/>
    <lineage>
        <taxon>Eukaryota</taxon>
        <taxon>Metazoa</taxon>
        <taxon>Ecdysozoa</taxon>
        <taxon>Nematoda</taxon>
        <taxon>Chromadorea</taxon>
        <taxon>Plectida</taxon>
        <taxon>Plectina</taxon>
        <taxon>Plectoidea</taxon>
        <taxon>Plectidae</taxon>
        <taxon>Plectus</taxon>
    </lineage>
</organism>
<feature type="compositionally biased region" description="Basic and acidic residues" evidence="1">
    <location>
        <begin position="85"/>
        <end position="101"/>
    </location>
</feature>
<dbReference type="Proteomes" id="UP000887566">
    <property type="component" value="Unplaced"/>
</dbReference>
<keyword evidence="2" id="KW-1185">Reference proteome</keyword>
<feature type="compositionally biased region" description="Basic and acidic residues" evidence="1">
    <location>
        <begin position="47"/>
        <end position="58"/>
    </location>
</feature>
<reference evidence="3" key="1">
    <citation type="submission" date="2022-11" db="UniProtKB">
        <authorList>
            <consortium name="WormBaseParasite"/>
        </authorList>
    </citation>
    <scope>IDENTIFICATION</scope>
</reference>
<feature type="region of interest" description="Disordered" evidence="1">
    <location>
        <begin position="1"/>
        <end position="121"/>
    </location>
</feature>
<proteinExistence type="predicted"/>
<evidence type="ECO:0000313" key="3">
    <source>
        <dbReference type="WBParaSite" id="PSAMB.scaffold1360size32547.g12668.t1"/>
    </source>
</evidence>
<evidence type="ECO:0000313" key="2">
    <source>
        <dbReference type="Proteomes" id="UP000887566"/>
    </source>
</evidence>
<feature type="compositionally biased region" description="Basic residues" evidence="1">
    <location>
        <begin position="67"/>
        <end position="79"/>
    </location>
</feature>
<name>A0A914V0K0_9BILA</name>
<sequence>MTDTDDVPASDTIGRKLTPSENSGEGDVESKSERGERRNCWKRWHGRPMDMPKGDGGEGKSPMNFHHGPKRGHRRRTKSCGRVLNEGKSESVHKLNKERRQSVMQEKNGNPNDLIKEKTGE</sequence>